<feature type="domain" description="Tyrosine-protein phosphatase" evidence="6">
    <location>
        <begin position="23"/>
        <end position="173"/>
    </location>
</feature>
<dbReference type="InterPro" id="IPR000340">
    <property type="entry name" value="Dual-sp_phosphatase_cat-dom"/>
</dbReference>
<evidence type="ECO:0000313" key="10">
    <source>
        <dbReference type="EMBL" id="KAE9293811.1"/>
    </source>
</evidence>
<feature type="region of interest" description="Disordered" evidence="5">
    <location>
        <begin position="257"/>
        <end position="283"/>
    </location>
</feature>
<dbReference type="SUPFAM" id="SSF52799">
    <property type="entry name" value="(Phosphotyrosine protein) phosphatases II"/>
    <property type="match status" value="1"/>
</dbReference>
<evidence type="ECO:0000313" key="12">
    <source>
        <dbReference type="Proteomes" id="UP000434957"/>
    </source>
</evidence>
<evidence type="ECO:0000313" key="13">
    <source>
        <dbReference type="Proteomes" id="UP000435112"/>
    </source>
</evidence>
<dbReference type="InterPro" id="IPR020422">
    <property type="entry name" value="TYR_PHOSPHATASE_DUAL_dom"/>
</dbReference>
<protein>
    <recommendedName>
        <fullName evidence="2">protein-tyrosine-phosphatase</fullName>
        <ecNumber evidence="2">3.1.3.48</ecNumber>
    </recommendedName>
</protein>
<evidence type="ECO:0000256" key="1">
    <source>
        <dbReference type="ARBA" id="ARBA00008601"/>
    </source>
</evidence>
<evidence type="ECO:0000259" key="6">
    <source>
        <dbReference type="PROSITE" id="PS50054"/>
    </source>
</evidence>
<evidence type="ECO:0000256" key="3">
    <source>
        <dbReference type="ARBA" id="ARBA00022801"/>
    </source>
</evidence>
<keyword evidence="12" id="KW-1185">Reference proteome</keyword>
<feature type="region of interest" description="Disordered" evidence="5">
    <location>
        <begin position="197"/>
        <end position="219"/>
    </location>
</feature>
<dbReference type="Gene3D" id="3.90.190.10">
    <property type="entry name" value="Protein tyrosine phosphatase superfamily"/>
    <property type="match status" value="1"/>
</dbReference>
<dbReference type="PANTHER" id="PTHR10159:SF529">
    <property type="entry name" value="TYROSINE-PROTEIN PHOSPHATASE DOMAIN-CONTAINING PROTEIN"/>
    <property type="match status" value="1"/>
</dbReference>
<dbReference type="EMBL" id="QXFT01002739">
    <property type="protein sequence ID" value="KAE9293811.1"/>
    <property type="molecule type" value="Genomic_DNA"/>
</dbReference>
<dbReference type="Proteomes" id="UP000429607">
    <property type="component" value="Unassembled WGS sequence"/>
</dbReference>
<dbReference type="GO" id="GO:0004725">
    <property type="term" value="F:protein tyrosine phosphatase activity"/>
    <property type="evidence" value="ECO:0007669"/>
    <property type="project" value="UniProtKB-EC"/>
</dbReference>
<dbReference type="InterPro" id="IPR029021">
    <property type="entry name" value="Prot-tyrosine_phosphatase-like"/>
</dbReference>
<dbReference type="AlphaFoldDB" id="A0A6A3IG73"/>
<dbReference type="GO" id="GO:0005737">
    <property type="term" value="C:cytoplasm"/>
    <property type="evidence" value="ECO:0007669"/>
    <property type="project" value="TreeGrafter"/>
</dbReference>
<comment type="caution">
    <text evidence="8">The sequence shown here is derived from an EMBL/GenBank/DDBJ whole genome shotgun (WGS) entry which is preliminary data.</text>
</comment>
<dbReference type="EC" id="3.1.3.48" evidence="2"/>
<feature type="compositionally biased region" description="Polar residues" evidence="5">
    <location>
        <begin position="208"/>
        <end position="219"/>
    </location>
</feature>
<proteinExistence type="inferred from homology"/>
<dbReference type="PROSITE" id="PS50056">
    <property type="entry name" value="TYR_PHOSPHATASE_2"/>
    <property type="match status" value="1"/>
</dbReference>
<dbReference type="Pfam" id="PF00782">
    <property type="entry name" value="DSPc"/>
    <property type="match status" value="1"/>
</dbReference>
<accession>A0A6A3IG73</accession>
<dbReference type="CDD" id="cd14498">
    <property type="entry name" value="DSP"/>
    <property type="match status" value="1"/>
</dbReference>
<evidence type="ECO:0000313" key="11">
    <source>
        <dbReference type="Proteomes" id="UP000429607"/>
    </source>
</evidence>
<dbReference type="GO" id="GO:0043409">
    <property type="term" value="P:negative regulation of MAPK cascade"/>
    <property type="evidence" value="ECO:0007669"/>
    <property type="project" value="TreeGrafter"/>
</dbReference>
<reference evidence="11 13" key="1">
    <citation type="submission" date="2018-09" db="EMBL/GenBank/DDBJ databases">
        <title>Genomic investigation of the strawberry pathogen Phytophthora fragariae indicates pathogenicity is determined by transcriptional variation in three key races.</title>
        <authorList>
            <person name="Adams T.M."/>
            <person name="Armitage A.D."/>
            <person name="Sobczyk M.K."/>
            <person name="Bates H.J."/>
            <person name="Dunwell J.M."/>
            <person name="Nellist C.F."/>
            <person name="Harrison R.J."/>
        </authorList>
    </citation>
    <scope>NUCLEOTIDE SEQUENCE [LARGE SCALE GENOMIC DNA]</scope>
    <source>
        <strain evidence="9 11">SCRP249</strain>
        <strain evidence="8 13">SCRP324</strain>
        <strain evidence="10 12">SCRP333</strain>
    </source>
</reference>
<name>A0A6A3IG73_9STRA</name>
<gene>
    <name evidence="9" type="ORF">PR001_g23219</name>
    <name evidence="8" type="ORF">PR002_g23618</name>
    <name evidence="10" type="ORF">PR003_g24413</name>
</gene>
<organism evidence="8 13">
    <name type="scientific">Phytophthora rubi</name>
    <dbReference type="NCBI Taxonomy" id="129364"/>
    <lineage>
        <taxon>Eukaryota</taxon>
        <taxon>Sar</taxon>
        <taxon>Stramenopiles</taxon>
        <taxon>Oomycota</taxon>
        <taxon>Peronosporomycetes</taxon>
        <taxon>Peronosporales</taxon>
        <taxon>Peronosporaceae</taxon>
        <taxon>Phytophthora</taxon>
    </lineage>
</organism>
<dbReference type="PROSITE" id="PS50054">
    <property type="entry name" value="TYR_PHOSPHATASE_DUAL"/>
    <property type="match status" value="1"/>
</dbReference>
<feature type="domain" description="Tyrosine specific protein phosphatases" evidence="7">
    <location>
        <begin position="94"/>
        <end position="152"/>
    </location>
</feature>
<keyword evidence="4" id="KW-0904">Protein phosphatase</keyword>
<evidence type="ECO:0000313" key="8">
    <source>
        <dbReference type="EMBL" id="KAE8982129.1"/>
    </source>
</evidence>
<evidence type="ECO:0000256" key="2">
    <source>
        <dbReference type="ARBA" id="ARBA00013064"/>
    </source>
</evidence>
<sequence>MTTVDVDCVAPETPVCGADRLDVPGVVDNFLLMGSVKHVTDEQLLKNMRVTYVLDAENPRKRAAHPELAATADPTVEMGRIELDDDFSYDEFKRNLLHATKLLQAARSDDKTVFVFCTHGNNESAVVCIAYLMLVEQWSLEHAYRHVLQKRPASAPRKTYVEKLRTLELETHGRVTLRSDQIGPSMIDIMLGLRGQSPVSDDVDERSSQATDGGTSTAERASYMSNFSVVTGRTNGRSVRETTVISEQEDAPVAMGRNKVHPHHSPGFGRRKSKAHKGNCVIS</sequence>
<dbReference type="Proteomes" id="UP000434957">
    <property type="component" value="Unassembled WGS sequence"/>
</dbReference>
<dbReference type="EMBL" id="QXFU01002734">
    <property type="protein sequence ID" value="KAE8982129.1"/>
    <property type="molecule type" value="Genomic_DNA"/>
</dbReference>
<evidence type="ECO:0000313" key="9">
    <source>
        <dbReference type="EMBL" id="KAE8984300.1"/>
    </source>
</evidence>
<dbReference type="PANTHER" id="PTHR10159">
    <property type="entry name" value="DUAL SPECIFICITY PROTEIN PHOSPHATASE"/>
    <property type="match status" value="1"/>
</dbReference>
<dbReference type="Proteomes" id="UP000435112">
    <property type="component" value="Unassembled WGS sequence"/>
</dbReference>
<dbReference type="EMBL" id="QXFV01002709">
    <property type="protein sequence ID" value="KAE8984300.1"/>
    <property type="molecule type" value="Genomic_DNA"/>
</dbReference>
<dbReference type="InterPro" id="IPR000387">
    <property type="entry name" value="Tyr_Pase_dom"/>
</dbReference>
<evidence type="ECO:0000256" key="5">
    <source>
        <dbReference type="SAM" id="MobiDB-lite"/>
    </source>
</evidence>
<dbReference type="SMART" id="SM00195">
    <property type="entry name" value="DSPc"/>
    <property type="match status" value="1"/>
</dbReference>
<feature type="compositionally biased region" description="Basic residues" evidence="5">
    <location>
        <begin position="258"/>
        <end position="277"/>
    </location>
</feature>
<dbReference type="OrthoDB" id="10252009at2759"/>
<evidence type="ECO:0000256" key="4">
    <source>
        <dbReference type="ARBA" id="ARBA00022912"/>
    </source>
</evidence>
<comment type="similarity">
    <text evidence="1">Belongs to the protein-tyrosine phosphatase family. Non-receptor class dual specificity subfamily.</text>
</comment>
<keyword evidence="3" id="KW-0378">Hydrolase</keyword>
<evidence type="ECO:0000259" key="7">
    <source>
        <dbReference type="PROSITE" id="PS50056"/>
    </source>
</evidence>